<dbReference type="STRING" id="936435.F8QIW6"/>
<dbReference type="EMBL" id="GL945536">
    <property type="protein sequence ID" value="EGN91753.1"/>
    <property type="molecule type" value="Genomic_DNA"/>
</dbReference>
<dbReference type="OMA" id="HNTIDIN"/>
<protein>
    <submittedName>
        <fullName evidence="1">Uncharacterized protein</fullName>
    </submittedName>
</protein>
<name>F8QIW6_SERL3</name>
<accession>F8QIW6</accession>
<dbReference type="AlphaFoldDB" id="F8QIW6"/>
<evidence type="ECO:0000313" key="1">
    <source>
        <dbReference type="EMBL" id="EGN91753.1"/>
    </source>
</evidence>
<evidence type="ECO:0000313" key="2">
    <source>
        <dbReference type="Proteomes" id="UP000008063"/>
    </source>
</evidence>
<dbReference type="OrthoDB" id="2669721at2759"/>
<organism evidence="2">
    <name type="scientific">Serpula lacrymans var. lacrymans (strain S7.3)</name>
    <name type="common">Dry rot fungus</name>
    <dbReference type="NCBI Taxonomy" id="936435"/>
    <lineage>
        <taxon>Eukaryota</taxon>
        <taxon>Fungi</taxon>
        <taxon>Dikarya</taxon>
        <taxon>Basidiomycota</taxon>
        <taxon>Agaricomycotina</taxon>
        <taxon>Agaricomycetes</taxon>
        <taxon>Agaricomycetidae</taxon>
        <taxon>Boletales</taxon>
        <taxon>Coniophorineae</taxon>
        <taxon>Serpulaceae</taxon>
        <taxon>Serpula</taxon>
    </lineage>
</organism>
<dbReference type="HOGENOM" id="CLU_149057_0_0_1"/>
<proteinExistence type="predicted"/>
<keyword evidence="2" id="KW-1185">Reference proteome</keyword>
<reference evidence="2" key="1">
    <citation type="journal article" date="2011" name="Science">
        <title>The plant cell wall-decomposing machinery underlies the functional diversity of forest fungi.</title>
        <authorList>
            <person name="Eastwood D.C."/>
            <person name="Floudas D."/>
            <person name="Binder M."/>
            <person name="Majcherczyk A."/>
            <person name="Schneider P."/>
            <person name="Aerts A."/>
            <person name="Asiegbu F.O."/>
            <person name="Baker S.E."/>
            <person name="Barry K."/>
            <person name="Bendiksby M."/>
            <person name="Blumentritt M."/>
            <person name="Coutinho P.M."/>
            <person name="Cullen D."/>
            <person name="de Vries R.P."/>
            <person name="Gathman A."/>
            <person name="Goodell B."/>
            <person name="Henrissat B."/>
            <person name="Ihrmark K."/>
            <person name="Kauserud H."/>
            <person name="Kohler A."/>
            <person name="LaButti K."/>
            <person name="Lapidus A."/>
            <person name="Lavin J.L."/>
            <person name="Lee Y.-H."/>
            <person name="Lindquist E."/>
            <person name="Lilly W."/>
            <person name="Lucas S."/>
            <person name="Morin E."/>
            <person name="Murat C."/>
            <person name="Oguiza J.A."/>
            <person name="Park J."/>
            <person name="Pisabarro A.G."/>
            <person name="Riley R."/>
            <person name="Rosling A."/>
            <person name="Salamov A."/>
            <person name="Schmidt O."/>
            <person name="Schmutz J."/>
            <person name="Skrede I."/>
            <person name="Stenlid J."/>
            <person name="Wiebenga A."/>
            <person name="Xie X."/>
            <person name="Kuees U."/>
            <person name="Hibbett D.S."/>
            <person name="Hoffmeister D."/>
            <person name="Hoegberg N."/>
            <person name="Martin F."/>
            <person name="Grigoriev I.V."/>
            <person name="Watkinson S.C."/>
        </authorList>
    </citation>
    <scope>NUCLEOTIDE SEQUENCE [LARGE SCALE GENOMIC DNA]</scope>
    <source>
        <strain evidence="2">strain S7.3</strain>
    </source>
</reference>
<sequence length="169" mass="19353">MFYYISNLFIAIAISDGPGLVYFNGFVGYHGKNGCKEMCGQRGHHKPGGTHYYLALFKPHNYNIKRCDHNDIDFHQVLSSSPILYQANLCYLIASPNATQYKKHRLEIGISKPIIFLGLSPLHHFGIPKTFGSDIMHLIVLNMPDLLINLWWKTIDCETTNSRYTLTYQ</sequence>
<dbReference type="Proteomes" id="UP000008063">
    <property type="component" value="Unassembled WGS sequence"/>
</dbReference>
<gene>
    <name evidence="1" type="ORF">SERLA73DRAFT_66897</name>
</gene>
<dbReference type="InParanoid" id="F8QIW6"/>